<sequence length="48" mass="5543">MIGKFEEREGRRPRIMVAWIGQIDQNGKPVLDKTIKNFGFGLGRKQLI</sequence>
<dbReference type="EMBL" id="CAADEZ010000032">
    <property type="protein sequence ID" value="VFJ46066.1"/>
    <property type="molecule type" value="Genomic_DNA"/>
</dbReference>
<proteinExistence type="predicted"/>
<evidence type="ECO:0000313" key="2">
    <source>
        <dbReference type="EMBL" id="VFJ57158.1"/>
    </source>
</evidence>
<evidence type="ECO:0000313" key="1">
    <source>
        <dbReference type="EMBL" id="VFJ46066.1"/>
    </source>
</evidence>
<dbReference type="EMBL" id="CAADFL010000017">
    <property type="protein sequence ID" value="VFK06415.1"/>
    <property type="molecule type" value="Genomic_DNA"/>
</dbReference>
<accession>A0A450STI0</accession>
<dbReference type="EMBL" id="CAADFA010000192">
    <property type="protein sequence ID" value="VFJ57158.1"/>
    <property type="molecule type" value="Genomic_DNA"/>
</dbReference>
<reference evidence="2" key="1">
    <citation type="submission" date="2019-02" db="EMBL/GenBank/DDBJ databases">
        <authorList>
            <person name="Gruber-Vodicka R. H."/>
            <person name="Seah K. B. B."/>
        </authorList>
    </citation>
    <scope>NUCLEOTIDE SEQUENCE</scope>
    <source>
        <strain evidence="1">BECK_BZ163</strain>
        <strain evidence="3">BECK_BZ164</strain>
        <strain evidence="2">BECK_BZ165</strain>
    </source>
</reference>
<evidence type="ECO:0000313" key="3">
    <source>
        <dbReference type="EMBL" id="VFK06415.1"/>
    </source>
</evidence>
<dbReference type="AlphaFoldDB" id="A0A450STI0"/>
<organism evidence="2">
    <name type="scientific">Candidatus Kentrum sp. FM</name>
    <dbReference type="NCBI Taxonomy" id="2126340"/>
    <lineage>
        <taxon>Bacteria</taxon>
        <taxon>Pseudomonadati</taxon>
        <taxon>Pseudomonadota</taxon>
        <taxon>Gammaproteobacteria</taxon>
        <taxon>Candidatus Kentrum</taxon>
    </lineage>
</organism>
<protein>
    <submittedName>
        <fullName evidence="2">Uncharacterized protein</fullName>
    </submittedName>
</protein>
<name>A0A450STI0_9GAMM</name>
<gene>
    <name evidence="1" type="ORF">BECKFM1743A_GA0114220_1003212</name>
    <name evidence="3" type="ORF">BECKFM1743B_GA0114221_100172</name>
    <name evidence="2" type="ORF">BECKFM1743C_GA0114222_101924</name>
</gene>